<dbReference type="InterPro" id="IPR001173">
    <property type="entry name" value="Glyco_trans_2-like"/>
</dbReference>
<dbReference type="CDD" id="cd04187">
    <property type="entry name" value="DPM1_like_bac"/>
    <property type="match status" value="1"/>
</dbReference>
<keyword evidence="2" id="KW-0328">Glycosyltransferase</keyword>
<evidence type="ECO:0000256" key="6">
    <source>
        <dbReference type="ARBA" id="ARBA00022989"/>
    </source>
</evidence>
<evidence type="ECO:0000313" key="11">
    <source>
        <dbReference type="EMBL" id="HFJ54067.1"/>
    </source>
</evidence>
<dbReference type="SUPFAM" id="SSF53448">
    <property type="entry name" value="Nucleotide-diphospho-sugar transferases"/>
    <property type="match status" value="1"/>
</dbReference>
<dbReference type="AlphaFoldDB" id="A0A7C1NCG6"/>
<feature type="transmembrane region" description="Helical" evidence="8">
    <location>
        <begin position="264"/>
        <end position="285"/>
    </location>
</feature>
<reference evidence="10" key="1">
    <citation type="journal article" date="2020" name="mSystems">
        <title>Genome- and Community-Level Interaction Insights into Carbon Utilization and Element Cycling Functions of Hydrothermarchaeota in Hydrothermal Sediment.</title>
        <authorList>
            <person name="Zhou Z."/>
            <person name="Liu Y."/>
            <person name="Xu W."/>
            <person name="Pan J."/>
            <person name="Luo Z.H."/>
            <person name="Li M."/>
        </authorList>
    </citation>
    <scope>NUCLEOTIDE SEQUENCE [LARGE SCALE GENOMIC DNA]</scope>
    <source>
        <strain evidence="10">SpSt-265</strain>
        <strain evidence="11">SpSt-465</strain>
    </source>
</reference>
<feature type="domain" description="Glycosyltransferase 2-like" evidence="9">
    <location>
        <begin position="10"/>
        <end position="136"/>
    </location>
</feature>
<dbReference type="Pfam" id="PF00535">
    <property type="entry name" value="Glycos_transf_2"/>
    <property type="match status" value="1"/>
</dbReference>
<keyword evidence="1" id="KW-1003">Cell membrane</keyword>
<keyword evidence="5" id="KW-0448">Lipopolysaccharide biosynthesis</keyword>
<dbReference type="InterPro" id="IPR029044">
    <property type="entry name" value="Nucleotide-diphossugar_trans"/>
</dbReference>
<keyword evidence="6 8" id="KW-1133">Transmembrane helix</keyword>
<evidence type="ECO:0000256" key="5">
    <source>
        <dbReference type="ARBA" id="ARBA00022985"/>
    </source>
</evidence>
<evidence type="ECO:0000256" key="3">
    <source>
        <dbReference type="ARBA" id="ARBA00022679"/>
    </source>
</evidence>
<evidence type="ECO:0000256" key="4">
    <source>
        <dbReference type="ARBA" id="ARBA00022692"/>
    </source>
</evidence>
<dbReference type="GO" id="GO:0005886">
    <property type="term" value="C:plasma membrane"/>
    <property type="evidence" value="ECO:0007669"/>
    <property type="project" value="TreeGrafter"/>
</dbReference>
<keyword evidence="3 10" id="KW-0808">Transferase</keyword>
<name>A0A7C1NCG6_UNCW3</name>
<gene>
    <name evidence="10" type="ORF">ENP94_04540</name>
    <name evidence="11" type="ORF">ENS16_05205</name>
</gene>
<dbReference type="PANTHER" id="PTHR48090:SF3">
    <property type="entry name" value="UNDECAPRENYL-PHOSPHATE 4-DEOXY-4-FORMAMIDO-L-ARABINOSE TRANSFERASE"/>
    <property type="match status" value="1"/>
</dbReference>
<feature type="transmembrane region" description="Helical" evidence="8">
    <location>
        <begin position="231"/>
        <end position="257"/>
    </location>
</feature>
<feature type="transmembrane region" description="Helical" evidence="8">
    <location>
        <begin position="206"/>
        <end position="225"/>
    </location>
</feature>
<dbReference type="InterPro" id="IPR050256">
    <property type="entry name" value="Glycosyltransferase_2"/>
</dbReference>
<keyword evidence="4 8" id="KW-0812">Transmembrane</keyword>
<dbReference type="Gene3D" id="3.90.550.10">
    <property type="entry name" value="Spore Coat Polysaccharide Biosynthesis Protein SpsA, Chain A"/>
    <property type="match status" value="1"/>
</dbReference>
<evidence type="ECO:0000256" key="2">
    <source>
        <dbReference type="ARBA" id="ARBA00022676"/>
    </source>
</evidence>
<comment type="caution">
    <text evidence="10">The sequence shown here is derived from an EMBL/GenBank/DDBJ whole genome shotgun (WGS) entry which is preliminary data.</text>
</comment>
<accession>A0A7C1NCG6</accession>
<evidence type="ECO:0000259" key="9">
    <source>
        <dbReference type="Pfam" id="PF00535"/>
    </source>
</evidence>
<keyword evidence="7 8" id="KW-0472">Membrane</keyword>
<evidence type="ECO:0000256" key="7">
    <source>
        <dbReference type="ARBA" id="ARBA00023136"/>
    </source>
</evidence>
<dbReference type="EMBL" id="DSLG01000004">
    <property type="protein sequence ID" value="HEA87263.1"/>
    <property type="molecule type" value="Genomic_DNA"/>
</dbReference>
<dbReference type="GO" id="GO:0099621">
    <property type="term" value="F:undecaprenyl-phosphate 4-deoxy-4-formamido-L-arabinose transferase activity"/>
    <property type="evidence" value="ECO:0007669"/>
    <property type="project" value="TreeGrafter"/>
</dbReference>
<protein>
    <submittedName>
        <fullName evidence="10">Glycosyltransferase</fullName>
    </submittedName>
</protein>
<evidence type="ECO:0000256" key="8">
    <source>
        <dbReference type="SAM" id="Phobius"/>
    </source>
</evidence>
<evidence type="ECO:0000256" key="1">
    <source>
        <dbReference type="ARBA" id="ARBA00022475"/>
    </source>
</evidence>
<dbReference type="GO" id="GO:0009103">
    <property type="term" value="P:lipopolysaccharide biosynthetic process"/>
    <property type="evidence" value="ECO:0007669"/>
    <property type="project" value="UniProtKB-KW"/>
</dbReference>
<sequence length="319" mass="35722">MGFSKNPLVSVIVPAYNEAENIEPLLAELAEKLDENYEVILVDDGSTDTTFAIADAARARYPFLSVVRLAKNQGKTGAVLAGFARARGQFISIFDADLQFSPDDIKLQVEMLKKGYDLVTGRKIGRYEKKTVSRIYNFLARKLFGLKVHDINALKTFRREVLAGMNLRKDWHRYIVPLAAVRGFAIAEVPVELRPRYAGKPKYSSPWRIVIGFLDLLAVAFQVSFMRKPMLYFGTLGFVSLFLGFITGILAIALRLVGHGFRPLLYLVILFVLSGLLFFAAGFLGESIASVNDRLENIEHQLRQSGDRRTPPDTEERAG</sequence>
<dbReference type="PANTHER" id="PTHR48090">
    <property type="entry name" value="UNDECAPRENYL-PHOSPHATE 4-DEOXY-4-FORMAMIDO-L-ARABINOSE TRANSFERASE-RELATED"/>
    <property type="match status" value="1"/>
</dbReference>
<organism evidence="10">
    <name type="scientific">candidate division WOR-3 bacterium</name>
    <dbReference type="NCBI Taxonomy" id="2052148"/>
    <lineage>
        <taxon>Bacteria</taxon>
        <taxon>Bacteria division WOR-3</taxon>
    </lineage>
</organism>
<dbReference type="EMBL" id="DSTU01000007">
    <property type="protein sequence ID" value="HFJ54067.1"/>
    <property type="molecule type" value="Genomic_DNA"/>
</dbReference>
<proteinExistence type="predicted"/>
<evidence type="ECO:0000313" key="10">
    <source>
        <dbReference type="EMBL" id="HEA87263.1"/>
    </source>
</evidence>